<dbReference type="EMBL" id="AXOM01000015">
    <property type="protein sequence ID" value="ESS59483.1"/>
    <property type="molecule type" value="Genomic_DNA"/>
</dbReference>
<accession>A0ABN0QBB2</accession>
<keyword evidence="2" id="KW-1185">Reference proteome</keyword>
<protein>
    <submittedName>
        <fullName evidence="1">Uncharacterized protein</fullName>
    </submittedName>
</protein>
<organism evidence="1 2">
    <name type="scientific">Enterobacter cloacae S611</name>
    <dbReference type="NCBI Taxonomy" id="1399146"/>
    <lineage>
        <taxon>Bacteria</taxon>
        <taxon>Pseudomonadati</taxon>
        <taxon>Pseudomonadota</taxon>
        <taxon>Gammaproteobacteria</taxon>
        <taxon>Enterobacterales</taxon>
        <taxon>Enterobacteriaceae</taxon>
        <taxon>Enterobacter</taxon>
        <taxon>Enterobacter cloacae complex</taxon>
    </lineage>
</organism>
<evidence type="ECO:0000313" key="1">
    <source>
        <dbReference type="EMBL" id="ESS59483.1"/>
    </source>
</evidence>
<comment type="caution">
    <text evidence="1">The sequence shown here is derived from an EMBL/GenBank/DDBJ whole genome shotgun (WGS) entry which is preliminary data.</text>
</comment>
<name>A0ABN0QBB2_ENTCL</name>
<dbReference type="Proteomes" id="UP000017834">
    <property type="component" value="Unassembled WGS sequence"/>
</dbReference>
<sequence length="42" mass="5115">MIWFNSGFHGIMFNDVRNVSDHQRLHETAPFWHLYLGSLRQR</sequence>
<proteinExistence type="predicted"/>
<reference evidence="1 2" key="1">
    <citation type="journal article" date="2014" name="Genome Announc.">
        <title>Draft Genome Sequence of Enterobacter cloacae Strain S611.</title>
        <authorList>
            <person name="Wang D."/>
            <person name="Han C.S."/>
            <person name="Dichosa A.E."/>
            <person name="Gleasner C.D."/>
            <person name="Johnson S.L."/>
            <person name="Daligault H.E."/>
            <person name="Davenport K.W."/>
            <person name="Li P.E."/>
            <person name="Pierson E.A."/>
            <person name="Pierson L.S.III."/>
        </authorList>
    </citation>
    <scope>NUCLEOTIDE SEQUENCE [LARGE SCALE GENOMIC DNA]</scope>
    <source>
        <strain evidence="1 2">S611</strain>
    </source>
</reference>
<evidence type="ECO:0000313" key="2">
    <source>
        <dbReference type="Proteomes" id="UP000017834"/>
    </source>
</evidence>
<gene>
    <name evidence="1" type="ORF">EDP2_3985</name>
</gene>